<dbReference type="InterPro" id="IPR017853">
    <property type="entry name" value="GH"/>
</dbReference>
<sequence length="430" mass="46325">MSLFTPLSETNVRSHTNTSSVFCRRIKTLVAGLTALGLMLAAVSASAGFYVSGKQLREGNGNNFIMRGVNLPHAWFPDRTNQALADISATGANSVRVVLSNGRLWSRTPESQVASIISQAKARQLITVLEVHDTTGYGEQTAATLSEAVDYWIAIRNALIGQEDYVIINIGNEPFGNGQSASTWLNLHRDAINRLRNAGFTHTLMVDAANWGQDWENIMRNNASSLFNSDPRRNVIFSVHMYEVYPNDTAVNNYMSAFNSMNLPLVVGEFAANHFGSYVDAGSIMARAQQYGFGYLGWSWSGNSSNLSALDVVTNFNAGSLTTWGNLLINNTNGIRNTSRKATIFGGSGSSSSSAGSCGTAPNGYPYCCNASSATGNGWGWENNRSCVVATTSTSCNWYGTSYPICVNTSSGWGWENNRSCIAASTCAAQ</sequence>
<keyword evidence="4" id="KW-0472">Membrane</keyword>
<dbReference type="GO" id="GO:0009251">
    <property type="term" value="P:glucan catabolic process"/>
    <property type="evidence" value="ECO:0007669"/>
    <property type="project" value="TreeGrafter"/>
</dbReference>
<name>Q840C2_CELJA</name>
<dbReference type="InterPro" id="IPR001547">
    <property type="entry name" value="Glyco_hydro_5"/>
</dbReference>
<dbReference type="InterPro" id="IPR018087">
    <property type="entry name" value="Glyco_hydro_5_CS"/>
</dbReference>
<dbReference type="EMBL" id="AY187031">
    <property type="protein sequence ID" value="AAO31759.1"/>
    <property type="molecule type" value="Genomic_DNA"/>
</dbReference>
<dbReference type="RefSeq" id="WP_012488914.1">
    <property type="nucleotide sequence ID" value="NZ_CP043304.1"/>
</dbReference>
<dbReference type="Gene3D" id="2.30.32.30">
    <property type="entry name" value="CBM10"/>
    <property type="match status" value="2"/>
</dbReference>
<gene>
    <name evidence="6" type="primary">man5A</name>
</gene>
<dbReference type="GO" id="GO:0030248">
    <property type="term" value="F:cellulose binding"/>
    <property type="evidence" value="ECO:0007669"/>
    <property type="project" value="InterPro"/>
</dbReference>
<evidence type="ECO:0000256" key="2">
    <source>
        <dbReference type="ARBA" id="ARBA00023295"/>
    </source>
</evidence>
<dbReference type="SMR" id="Q840C2"/>
<keyword evidence="2 3" id="KW-0326">Glycosidase</keyword>
<proteinExistence type="inferred from homology"/>
<dbReference type="InterPro" id="IPR036601">
    <property type="entry name" value="CBM10_sf"/>
</dbReference>
<dbReference type="SUPFAM" id="SSF51445">
    <property type="entry name" value="(Trans)glycosidases"/>
    <property type="match status" value="1"/>
</dbReference>
<feature type="domain" description="CBM10" evidence="5">
    <location>
        <begin position="357"/>
        <end position="390"/>
    </location>
</feature>
<keyword evidence="4" id="KW-0812">Transmembrane</keyword>
<dbReference type="PANTHER" id="PTHR34142">
    <property type="entry name" value="ENDO-BETA-1,4-GLUCANASE A"/>
    <property type="match status" value="1"/>
</dbReference>
<dbReference type="PROSITE" id="PS51763">
    <property type="entry name" value="CBM10"/>
    <property type="match status" value="2"/>
</dbReference>
<evidence type="ECO:0000256" key="3">
    <source>
        <dbReference type="RuleBase" id="RU361153"/>
    </source>
</evidence>
<evidence type="ECO:0000256" key="1">
    <source>
        <dbReference type="ARBA" id="ARBA00022801"/>
    </source>
</evidence>
<reference evidence="6" key="1">
    <citation type="journal article" date="2003" name="Biochem. J.">
        <title>The modular architecture of Cellvibrio japonicus mannanases in glycoside hydrolase families 5 and 26 points to differences in their role in mannan degradation.</title>
        <authorList>
            <person name="Hogg D."/>
            <person name="Pell G."/>
            <person name="Dupree P."/>
            <person name="Goubet F."/>
            <person name="Martin-Orue S.M."/>
            <person name="Armand S."/>
            <person name="Gilbert H.J."/>
        </authorList>
    </citation>
    <scope>NUCLEOTIDE SEQUENCE</scope>
</reference>
<dbReference type="Pfam" id="PF00150">
    <property type="entry name" value="Cellulase"/>
    <property type="match status" value="1"/>
</dbReference>
<dbReference type="Gene3D" id="3.20.20.80">
    <property type="entry name" value="Glycosidases"/>
    <property type="match status" value="1"/>
</dbReference>
<keyword evidence="4" id="KW-1133">Transmembrane helix</keyword>
<dbReference type="PANTHER" id="PTHR34142:SF1">
    <property type="entry name" value="GLYCOSIDE HYDROLASE FAMILY 5 DOMAIN-CONTAINING PROTEIN"/>
    <property type="match status" value="1"/>
</dbReference>
<feature type="domain" description="CBM10" evidence="5">
    <location>
        <begin position="395"/>
        <end position="424"/>
    </location>
</feature>
<dbReference type="GO" id="GO:0004553">
    <property type="term" value="F:hydrolase activity, hydrolyzing O-glycosyl compounds"/>
    <property type="evidence" value="ECO:0007669"/>
    <property type="project" value="InterPro"/>
</dbReference>
<keyword evidence="1 3" id="KW-0378">Hydrolase</keyword>
<comment type="similarity">
    <text evidence="3">Belongs to the glycosyl hydrolase 5 (cellulase A) family.</text>
</comment>
<dbReference type="OMA" id="GTAPNGY"/>
<dbReference type="InterPro" id="IPR009031">
    <property type="entry name" value="CBM10"/>
</dbReference>
<evidence type="ECO:0000259" key="5">
    <source>
        <dbReference type="PROSITE" id="PS51763"/>
    </source>
</evidence>
<dbReference type="InterPro" id="IPR002883">
    <property type="entry name" value="CBM10/Dockerin_dom"/>
</dbReference>
<organism evidence="6">
    <name type="scientific">Cellvibrio japonicus</name>
    <name type="common">Pseudomonas fluorescens subsp. cellulosa</name>
    <dbReference type="NCBI Taxonomy" id="155077"/>
    <lineage>
        <taxon>Bacteria</taxon>
        <taxon>Pseudomonadati</taxon>
        <taxon>Pseudomonadota</taxon>
        <taxon>Gammaproteobacteria</taxon>
        <taxon>Cellvibrionales</taxon>
        <taxon>Cellvibrionaceae</taxon>
        <taxon>Cellvibrio</taxon>
    </lineage>
</organism>
<evidence type="ECO:0000256" key="4">
    <source>
        <dbReference type="SAM" id="Phobius"/>
    </source>
</evidence>
<dbReference type="SUPFAM" id="SSF57615">
    <property type="entry name" value="Type X cellulose binding domain, CBDX"/>
    <property type="match status" value="1"/>
</dbReference>
<feature type="transmembrane region" description="Helical" evidence="4">
    <location>
        <begin position="29"/>
        <end position="51"/>
    </location>
</feature>
<accession>Q840C2</accession>
<dbReference type="PROSITE" id="PS00659">
    <property type="entry name" value="GLYCOSYL_HYDROL_F5"/>
    <property type="match status" value="1"/>
</dbReference>
<dbReference type="Pfam" id="PF02013">
    <property type="entry name" value="CBM_10"/>
    <property type="match status" value="2"/>
</dbReference>
<evidence type="ECO:0000313" key="6">
    <source>
        <dbReference type="EMBL" id="AAO31759.1"/>
    </source>
</evidence>
<protein>
    <submittedName>
        <fullName evidence="6">Endo-b1,4-mannanase 5A</fullName>
    </submittedName>
</protein>
<dbReference type="SMART" id="SM01064">
    <property type="entry name" value="CBM_10"/>
    <property type="match status" value="2"/>
</dbReference>
<dbReference type="CAZy" id="GH5">
    <property type="family name" value="Glycoside Hydrolase Family 5"/>
</dbReference>
<dbReference type="AlphaFoldDB" id="Q840C2"/>
<dbReference type="CAZy" id="CBM10">
    <property type="family name" value="Carbohydrate-Binding Module Family 10"/>
</dbReference>